<dbReference type="AlphaFoldDB" id="A0A8S9X5F5"/>
<organism evidence="6 7">
    <name type="scientific">Apolygus lucorum</name>
    <name type="common">Small green plant bug</name>
    <name type="synonym">Lygocoris lucorum</name>
    <dbReference type="NCBI Taxonomy" id="248454"/>
    <lineage>
        <taxon>Eukaryota</taxon>
        <taxon>Metazoa</taxon>
        <taxon>Ecdysozoa</taxon>
        <taxon>Arthropoda</taxon>
        <taxon>Hexapoda</taxon>
        <taxon>Insecta</taxon>
        <taxon>Pterygota</taxon>
        <taxon>Neoptera</taxon>
        <taxon>Paraneoptera</taxon>
        <taxon>Hemiptera</taxon>
        <taxon>Heteroptera</taxon>
        <taxon>Panheteroptera</taxon>
        <taxon>Cimicomorpha</taxon>
        <taxon>Miridae</taxon>
        <taxon>Mirini</taxon>
        <taxon>Apolygus</taxon>
    </lineage>
</organism>
<keyword evidence="7" id="KW-1185">Reference proteome</keyword>
<dbReference type="PANTHER" id="PTHR43963:SF4">
    <property type="entry name" value="CARBONYL REDUCTASE (NADPH)"/>
    <property type="match status" value="1"/>
</dbReference>
<dbReference type="OrthoDB" id="549905at2759"/>
<evidence type="ECO:0000256" key="4">
    <source>
        <dbReference type="ARBA" id="ARBA00023002"/>
    </source>
</evidence>
<dbReference type="CDD" id="cd05324">
    <property type="entry name" value="carb_red_PTCR-like_SDR_c"/>
    <property type="match status" value="1"/>
</dbReference>
<gene>
    <name evidence="6" type="ORF">GE061_002068</name>
</gene>
<dbReference type="InterPro" id="IPR036291">
    <property type="entry name" value="NAD(P)-bd_dom_sf"/>
</dbReference>
<evidence type="ECO:0000256" key="3">
    <source>
        <dbReference type="ARBA" id="ARBA00022857"/>
    </source>
</evidence>
<dbReference type="SUPFAM" id="SSF51735">
    <property type="entry name" value="NAD(P)-binding Rossmann-fold domains"/>
    <property type="match status" value="1"/>
</dbReference>
<keyword evidence="4" id="KW-0560">Oxidoreductase</keyword>
<dbReference type="Pfam" id="PF00106">
    <property type="entry name" value="adh_short"/>
    <property type="match status" value="1"/>
</dbReference>
<dbReference type="PANTHER" id="PTHR43963">
    <property type="entry name" value="CARBONYL REDUCTASE 1-RELATED"/>
    <property type="match status" value="1"/>
</dbReference>
<dbReference type="Gene3D" id="3.40.50.720">
    <property type="entry name" value="NAD(P)-binding Rossmann-like Domain"/>
    <property type="match status" value="1"/>
</dbReference>
<name>A0A8S9X5F5_APOLU</name>
<accession>A0A8S9X5F5</accession>
<dbReference type="PROSITE" id="PS00061">
    <property type="entry name" value="ADH_SHORT"/>
    <property type="match status" value="1"/>
</dbReference>
<dbReference type="InterPro" id="IPR001619">
    <property type="entry name" value="Sec1-like"/>
</dbReference>
<dbReference type="EC" id="1.1.1.184" evidence="5"/>
<reference evidence="6" key="1">
    <citation type="journal article" date="2021" name="Mol. Ecol. Resour.">
        <title>Apolygus lucorum genome provides insights into omnivorousness and mesophyll feeding.</title>
        <authorList>
            <person name="Liu Y."/>
            <person name="Liu H."/>
            <person name="Wang H."/>
            <person name="Huang T."/>
            <person name="Liu B."/>
            <person name="Yang B."/>
            <person name="Yin L."/>
            <person name="Li B."/>
            <person name="Zhang Y."/>
            <person name="Zhang S."/>
            <person name="Jiang F."/>
            <person name="Zhang X."/>
            <person name="Ren Y."/>
            <person name="Wang B."/>
            <person name="Wang S."/>
            <person name="Lu Y."/>
            <person name="Wu K."/>
            <person name="Fan W."/>
            <person name="Wang G."/>
        </authorList>
    </citation>
    <scope>NUCLEOTIDE SEQUENCE</scope>
    <source>
        <strain evidence="6">12Hb</strain>
    </source>
</reference>
<evidence type="ECO:0000313" key="7">
    <source>
        <dbReference type="Proteomes" id="UP000466442"/>
    </source>
</evidence>
<comment type="caution">
    <text evidence="6">The sequence shown here is derived from an EMBL/GenBank/DDBJ whole genome shotgun (WGS) entry which is preliminary data.</text>
</comment>
<keyword evidence="3" id="KW-0521">NADP</keyword>
<evidence type="ECO:0000256" key="2">
    <source>
        <dbReference type="ARBA" id="ARBA00009884"/>
    </source>
</evidence>
<dbReference type="GO" id="GO:0016192">
    <property type="term" value="P:vesicle-mediated transport"/>
    <property type="evidence" value="ECO:0007669"/>
    <property type="project" value="InterPro"/>
</dbReference>
<dbReference type="EMBL" id="WIXP02000010">
    <property type="protein sequence ID" value="KAF6203734.1"/>
    <property type="molecule type" value="Genomic_DNA"/>
</dbReference>
<evidence type="ECO:0000313" key="6">
    <source>
        <dbReference type="EMBL" id="KAF6203734.1"/>
    </source>
</evidence>
<dbReference type="Proteomes" id="UP000466442">
    <property type="component" value="Unassembled WGS sequence"/>
</dbReference>
<dbReference type="InterPro" id="IPR045313">
    <property type="entry name" value="CBR1-like"/>
</dbReference>
<dbReference type="Pfam" id="PF00995">
    <property type="entry name" value="Sec1"/>
    <property type="match status" value="1"/>
</dbReference>
<dbReference type="GO" id="GO:0004090">
    <property type="term" value="F:carbonyl reductase (NADPH) activity"/>
    <property type="evidence" value="ECO:0007669"/>
    <property type="project" value="UniProtKB-EC"/>
</dbReference>
<sequence length="898" mass="99613">MVLSIKYASSSVWQEVCKKVDGAAVFVDEPAGECLSWHGGINLILESGAVSIKEFSSFESGENALKAVFIVSTPLTGPTRMILRDLISNSKFQHCILITSCSPSVLTLASTGKVSENNEEMTALHKLETDMLHWMKNKEYAVEILHLLVSCVPISDSLFTFPQFSHIMPCFTEDLIGRTPYSSVPRNLDLEALPLELQVGVVHIMTTLSSLLSKLSARESIYCLGMVSSLVGSQLQKHSTSAVRLRNAEHDMSLLLIDRNLDLCGPLMVSPAVHGSLMDQIKSVLPPLPSHSVDVAIDMSSLCFGSGVEVNGYTPVSPGCFHDPESEWVDTLIHRPMSEIVPYLFKRLSEALNLKDIPAKVTQQHLQDLVTAHFDKNYEMMEKHLSILQASVGVLSALSSKKNNDLEVVESLQKMILQSVAAEDGTNEAFQHLIGAVLERRDRGLNVDSIFSLLVFLYSLVGRQFNIDQNLEKGLKDVVLEMMTEEVTKDKPSVIVDQVKEQGNVDDFVEKVFVRLGALRNSRRQMERYVNVALYHGPASPLEYEGVLSQLLFDVVDVTRPDMPDLKYKANISHRNNLASRFTMMLNSKPQLVQNDVILLFIIGGITGHEIKQINNIFRIYGKRVTGSNKGIGFGIVKNLCSQFKGTVYLTSRDVERGKQSVEKLKQEGLRPAFHQLDILDPKSIEEFASFLEKTHGGIDILVNNAAIAFKNDAVETFDVQAETTLKTNYFALKKVCEALYPLLRPHARVVTLSSSAGHLHRIPGTELRKRFGAATLTEEELDDLMQEFLRAAKAGNHSDLGWPNSAYVVSKVGVSALTRLHHQAFLKDSREDIVINHVHPGYVDTDMTSHKGPLTIAQGADAPTYAALLPENCKSPRGEYIWFTRAVVDWINGPVPV</sequence>
<evidence type="ECO:0000256" key="5">
    <source>
        <dbReference type="ARBA" id="ARBA00026118"/>
    </source>
</evidence>
<dbReference type="InterPro" id="IPR020904">
    <property type="entry name" value="Sc_DH/Rdtase_CS"/>
</dbReference>
<proteinExistence type="inferred from homology"/>
<evidence type="ECO:0000256" key="1">
    <source>
        <dbReference type="ARBA" id="ARBA00006484"/>
    </source>
</evidence>
<dbReference type="SUPFAM" id="SSF56815">
    <property type="entry name" value="Sec1/munc18-like (SM) proteins"/>
    <property type="match status" value="1"/>
</dbReference>
<dbReference type="InterPro" id="IPR002347">
    <property type="entry name" value="SDR_fam"/>
</dbReference>
<dbReference type="InterPro" id="IPR036045">
    <property type="entry name" value="Sec1-like_sf"/>
</dbReference>
<protein>
    <recommendedName>
        <fullName evidence="5">carbonyl reductase (NADPH)</fullName>
        <ecNumber evidence="5">1.1.1.184</ecNumber>
    </recommendedName>
</protein>
<comment type="similarity">
    <text evidence="2">Belongs to the STXBP/unc-18/SEC1 family.</text>
</comment>
<dbReference type="PRINTS" id="PR00081">
    <property type="entry name" value="GDHRDH"/>
</dbReference>
<comment type="similarity">
    <text evidence="1">Belongs to the short-chain dehydrogenases/reductases (SDR) family.</text>
</comment>